<accession>A0A0F8ZEA6</accession>
<gene>
    <name evidence="1" type="ORF">LCGC14_2980360</name>
</gene>
<protein>
    <submittedName>
        <fullName evidence="1">Uncharacterized protein</fullName>
    </submittedName>
</protein>
<evidence type="ECO:0000313" key="1">
    <source>
        <dbReference type="EMBL" id="KKK64819.1"/>
    </source>
</evidence>
<organism evidence="1">
    <name type="scientific">marine sediment metagenome</name>
    <dbReference type="NCBI Taxonomy" id="412755"/>
    <lineage>
        <taxon>unclassified sequences</taxon>
        <taxon>metagenomes</taxon>
        <taxon>ecological metagenomes</taxon>
    </lineage>
</organism>
<reference evidence="1" key="1">
    <citation type="journal article" date="2015" name="Nature">
        <title>Complex archaea that bridge the gap between prokaryotes and eukaryotes.</title>
        <authorList>
            <person name="Spang A."/>
            <person name="Saw J.H."/>
            <person name="Jorgensen S.L."/>
            <person name="Zaremba-Niedzwiedzka K."/>
            <person name="Martijn J."/>
            <person name="Lind A.E."/>
            <person name="van Eijk R."/>
            <person name="Schleper C."/>
            <person name="Guy L."/>
            <person name="Ettema T.J."/>
        </authorList>
    </citation>
    <scope>NUCLEOTIDE SEQUENCE</scope>
</reference>
<name>A0A0F8ZEA6_9ZZZZ</name>
<sequence>MWVLSMDQTRTCSKCGPQDISLFRVRSEKSNGVRRTVYRCILCDRKRKHLYYISHAKRFASQHKSWCASNRDRAREIIRKAHHKCRLEAILAYSPTASCSICGTTYLNFLAIDHIDGGGTEHRRTQKIKNISYWLKKNGFPPGFRVLCHNCNFKYGRREQPKKSIYSDEYCEKLRLDRVAFKISVLQAYGNCCACCGTDDTDVLSIDHVDGGGTKHRRKIGFGNAIYKWLRKNKFPSGYRVLCLNCNISIGVHGQCPHRL</sequence>
<dbReference type="AlphaFoldDB" id="A0A0F8ZEA6"/>
<comment type="caution">
    <text evidence="1">The sequence shown here is derived from an EMBL/GenBank/DDBJ whole genome shotgun (WGS) entry which is preliminary data.</text>
</comment>
<dbReference type="EMBL" id="LAZR01060848">
    <property type="protein sequence ID" value="KKK64819.1"/>
    <property type="molecule type" value="Genomic_DNA"/>
</dbReference>
<proteinExistence type="predicted"/>